<feature type="transmembrane region" description="Helical" evidence="1">
    <location>
        <begin position="20"/>
        <end position="48"/>
    </location>
</feature>
<reference evidence="3" key="1">
    <citation type="journal article" date="2017" name="Nat. Commun.">
        <title>The North American bullfrog draft genome provides insight into hormonal regulation of long noncoding RNA.</title>
        <authorList>
            <person name="Hammond S.A."/>
            <person name="Warren R.L."/>
            <person name="Vandervalk B.P."/>
            <person name="Kucuk E."/>
            <person name="Khan H."/>
            <person name="Gibb E.A."/>
            <person name="Pandoh P."/>
            <person name="Kirk H."/>
            <person name="Zhao Y."/>
            <person name="Jones M."/>
            <person name="Mungall A.J."/>
            <person name="Coope R."/>
            <person name="Pleasance S."/>
            <person name="Moore R.A."/>
            <person name="Holt R.A."/>
            <person name="Round J.M."/>
            <person name="Ohora S."/>
            <person name="Walle B.V."/>
            <person name="Veldhoen N."/>
            <person name="Helbing C.C."/>
            <person name="Birol I."/>
        </authorList>
    </citation>
    <scope>NUCLEOTIDE SEQUENCE [LARGE SCALE GENOMIC DNA]</scope>
</reference>
<evidence type="ECO:0000256" key="1">
    <source>
        <dbReference type="SAM" id="Phobius"/>
    </source>
</evidence>
<protein>
    <submittedName>
        <fullName evidence="2">Uncharacterized protein</fullName>
    </submittedName>
</protein>
<keyword evidence="3" id="KW-1185">Reference proteome</keyword>
<keyword evidence="1" id="KW-0812">Transmembrane</keyword>
<name>A0A2G9S2I2_AQUCT</name>
<evidence type="ECO:0000313" key="3">
    <source>
        <dbReference type="Proteomes" id="UP000228934"/>
    </source>
</evidence>
<dbReference type="Proteomes" id="UP000228934">
    <property type="component" value="Unassembled WGS sequence"/>
</dbReference>
<evidence type="ECO:0000313" key="2">
    <source>
        <dbReference type="EMBL" id="PIO34304.1"/>
    </source>
</evidence>
<sequence length="55" mass="6424">MLGHTRGPLNQANWPPLLQGLLLLLWVFSASYIFIAFESFLLFLYLAYIKNFHHS</sequence>
<gene>
    <name evidence="2" type="ORF">AB205_0037830</name>
</gene>
<keyword evidence="1" id="KW-1133">Transmembrane helix</keyword>
<keyword evidence="1" id="KW-0472">Membrane</keyword>
<organism evidence="2 3">
    <name type="scientific">Aquarana catesbeiana</name>
    <name type="common">American bullfrog</name>
    <name type="synonym">Rana catesbeiana</name>
    <dbReference type="NCBI Taxonomy" id="8400"/>
    <lineage>
        <taxon>Eukaryota</taxon>
        <taxon>Metazoa</taxon>
        <taxon>Chordata</taxon>
        <taxon>Craniata</taxon>
        <taxon>Vertebrata</taxon>
        <taxon>Euteleostomi</taxon>
        <taxon>Amphibia</taxon>
        <taxon>Batrachia</taxon>
        <taxon>Anura</taxon>
        <taxon>Neobatrachia</taxon>
        <taxon>Ranoidea</taxon>
        <taxon>Ranidae</taxon>
        <taxon>Aquarana</taxon>
    </lineage>
</organism>
<dbReference type="EMBL" id="KV928737">
    <property type="protein sequence ID" value="PIO34304.1"/>
    <property type="molecule type" value="Genomic_DNA"/>
</dbReference>
<dbReference type="AlphaFoldDB" id="A0A2G9S2I2"/>
<proteinExistence type="predicted"/>
<accession>A0A2G9S2I2</accession>